<dbReference type="RefSeq" id="WP_170037490.1">
    <property type="nucleotide sequence ID" value="NZ_JABDTL010000002.1"/>
</dbReference>
<feature type="chain" id="PRO_5032771806" description="DUF3137 domain-containing protein" evidence="1">
    <location>
        <begin position="18"/>
        <end position="237"/>
    </location>
</feature>
<evidence type="ECO:0000256" key="1">
    <source>
        <dbReference type="SAM" id="SignalP"/>
    </source>
</evidence>
<keyword evidence="1" id="KW-0732">Signal</keyword>
<feature type="signal peptide" evidence="1">
    <location>
        <begin position="1"/>
        <end position="17"/>
    </location>
</feature>
<proteinExistence type="predicted"/>
<gene>
    <name evidence="2" type="ORF">HNQ61_001120</name>
</gene>
<dbReference type="EMBL" id="JACHIA010000002">
    <property type="protein sequence ID" value="MBB6069505.1"/>
    <property type="molecule type" value="Genomic_DNA"/>
</dbReference>
<sequence length="237" mass="25873">MLPITLAVLLASTAATAGTAAVIMRSRLRLPRPERMRSLSAELGMTYEARPALSSMPELQRFELFTQGEDREIRNLARTERDGRRLALFDYAFTRGGSGSSARWRHTVVHVHDPALRLPAFLLRPENVMHRVGERFFPDIDLPDAPEFSQAFLLQGMEEGAIRRAFGAGVQAVLAGEPKAWAEGQGADLFLWRGAWAADPDACTGLLDAATRLADAFRRESADGGPVPEGGAPPAPR</sequence>
<name>A0A841GWI4_9BACT</name>
<keyword evidence="3" id="KW-1185">Reference proteome</keyword>
<evidence type="ECO:0000313" key="2">
    <source>
        <dbReference type="EMBL" id="MBB6069505.1"/>
    </source>
</evidence>
<dbReference type="AlphaFoldDB" id="A0A841GWI4"/>
<protein>
    <recommendedName>
        <fullName evidence="4">DUF3137 domain-containing protein</fullName>
    </recommendedName>
</protein>
<accession>A0A841GWI4</accession>
<evidence type="ECO:0000313" key="3">
    <source>
        <dbReference type="Proteomes" id="UP000582837"/>
    </source>
</evidence>
<organism evidence="2 3">
    <name type="scientific">Longimicrobium terrae</name>
    <dbReference type="NCBI Taxonomy" id="1639882"/>
    <lineage>
        <taxon>Bacteria</taxon>
        <taxon>Pseudomonadati</taxon>
        <taxon>Gemmatimonadota</taxon>
        <taxon>Longimicrobiia</taxon>
        <taxon>Longimicrobiales</taxon>
        <taxon>Longimicrobiaceae</taxon>
        <taxon>Longimicrobium</taxon>
    </lineage>
</organism>
<evidence type="ECO:0008006" key="4">
    <source>
        <dbReference type="Google" id="ProtNLM"/>
    </source>
</evidence>
<reference evidence="2 3" key="1">
    <citation type="submission" date="2020-08" db="EMBL/GenBank/DDBJ databases">
        <title>Genomic Encyclopedia of Type Strains, Phase IV (KMG-IV): sequencing the most valuable type-strain genomes for metagenomic binning, comparative biology and taxonomic classification.</title>
        <authorList>
            <person name="Goeker M."/>
        </authorList>
    </citation>
    <scope>NUCLEOTIDE SEQUENCE [LARGE SCALE GENOMIC DNA]</scope>
    <source>
        <strain evidence="2 3">DSM 29007</strain>
    </source>
</reference>
<dbReference type="Proteomes" id="UP000582837">
    <property type="component" value="Unassembled WGS sequence"/>
</dbReference>
<comment type="caution">
    <text evidence="2">The sequence shown here is derived from an EMBL/GenBank/DDBJ whole genome shotgun (WGS) entry which is preliminary data.</text>
</comment>